<dbReference type="GeneID" id="106603539"/>
<dbReference type="PANTHER" id="PTHR18863:SF4">
    <property type="entry name" value="COILED-COIL DOMAIN-CONTAINING PROTEIN 170"/>
    <property type="match status" value="1"/>
</dbReference>
<dbReference type="InterPro" id="IPR039139">
    <property type="entry name" value="CCDC170-like"/>
</dbReference>
<proteinExistence type="predicted"/>
<dbReference type="SUPFAM" id="SSF57997">
    <property type="entry name" value="Tropomyosin"/>
    <property type="match status" value="1"/>
</dbReference>
<dbReference type="AlphaFoldDB" id="A0A1S3RKN3"/>
<dbReference type="CTD" id="80129"/>
<keyword evidence="1" id="KW-0175">Coiled coil</keyword>
<evidence type="ECO:0000313" key="2">
    <source>
        <dbReference type="Proteomes" id="UP001652741"/>
    </source>
</evidence>
<organism evidence="2 3">
    <name type="scientific">Salmo salar</name>
    <name type="common">Atlantic salmon</name>
    <dbReference type="NCBI Taxonomy" id="8030"/>
    <lineage>
        <taxon>Eukaryota</taxon>
        <taxon>Metazoa</taxon>
        <taxon>Chordata</taxon>
        <taxon>Craniata</taxon>
        <taxon>Vertebrata</taxon>
        <taxon>Euteleostomi</taxon>
        <taxon>Actinopterygii</taxon>
        <taxon>Neopterygii</taxon>
        <taxon>Teleostei</taxon>
        <taxon>Protacanthopterygii</taxon>
        <taxon>Salmoniformes</taxon>
        <taxon>Salmonidae</taxon>
        <taxon>Salmoninae</taxon>
        <taxon>Salmo</taxon>
    </lineage>
</organism>
<protein>
    <submittedName>
        <fullName evidence="3">Coiled-coil domain-containing protein 170 isoform X1</fullName>
    </submittedName>
</protein>
<gene>
    <name evidence="3" type="primary">ccdc170</name>
</gene>
<dbReference type="PANTHER" id="PTHR18863">
    <property type="entry name" value="TSEC-2-RELATED"/>
    <property type="match status" value="1"/>
</dbReference>
<dbReference type="RefSeq" id="XP_014052846.2">
    <property type="nucleotide sequence ID" value="XM_014197371.2"/>
</dbReference>
<reference evidence="3" key="1">
    <citation type="submission" date="2025-08" db="UniProtKB">
        <authorList>
            <consortium name="RefSeq"/>
        </authorList>
    </citation>
    <scope>IDENTIFICATION</scope>
</reference>
<name>A0A1S3RKN3_SALSA</name>
<dbReference type="KEGG" id="sasa:106603539"/>
<sequence>MNEDVTRQKGVILKQGILVKRVTMFSVAWRLLVTALYSTWLKSQPKTLTYIYSILFIRRPTVTQRNTMESIDTATEDRQLDKVEPCLERDRLRMRVSVLEESVRSYEVECKASRETVMRLVAEVARERRNTAGSAEALDLLRRDLDSALLTKRSTDMENQSLAARLEANQRVVEAAKQEAGCLERQIQELEGKLQTSQGKNQATKGRLQALLGEVGALLQLGLSMPTEEEILQRLGDLCNRQERMKAIKEEMERRLSQVSEDVSRQTELHHSALQRAQLAEQQVTDLSDRLQGLEAELMTSDVHRDGLSHNRQIYEQFLEQLSERMKVDGIATDLGYDMRLQLILSRAEQLVKLEGTALVESKTLAHNQQRKLKIQKERLESKELHMELLRRKVSELEEEKRTRSALAMQRDDANVTARKMQKKVERLQEELGSSKVSITELKAQLSHTNELKLKVLEQSQTNVEQSKSLEDLEKGKAKVEKKLSTARTDLQSQEHLAREAQQQLTSLRQTLAQLTDRERELVDFRTVVSQMLGLDVTALALPNYEIIKSLESLLHPHHDLHHHSLALSWPCPTHHQNHHLLQLQDQDTSGSVTSLSAFSQRSTGPEALL</sequence>
<feature type="coiled-coil region" evidence="1">
    <location>
        <begin position="159"/>
        <end position="200"/>
    </location>
</feature>
<feature type="coiled-coil region" evidence="1">
    <location>
        <begin position="470"/>
        <end position="518"/>
    </location>
</feature>
<feature type="coiled-coil region" evidence="1">
    <location>
        <begin position="242"/>
        <end position="297"/>
    </location>
</feature>
<evidence type="ECO:0000313" key="3">
    <source>
        <dbReference type="RefSeq" id="XP_014052846.2"/>
    </source>
</evidence>
<accession>A0A1S3RKN3</accession>
<feature type="coiled-coil region" evidence="1">
    <location>
        <begin position="373"/>
        <end position="445"/>
    </location>
</feature>
<evidence type="ECO:0000256" key="1">
    <source>
        <dbReference type="SAM" id="Coils"/>
    </source>
</evidence>
<keyword evidence="2" id="KW-1185">Reference proteome</keyword>
<dbReference type="Proteomes" id="UP001652741">
    <property type="component" value="Chromosome ssa01"/>
</dbReference>